<comment type="caution">
    <text evidence="2">The sequence shown here is derived from an EMBL/GenBank/DDBJ whole genome shotgun (WGS) entry which is preliminary data.</text>
</comment>
<comment type="similarity">
    <text evidence="1">Belongs to the proline racemase family.</text>
</comment>
<sequence>MKIHKVYSTTDVHVAGEAFRIIKDAPFIHYQSLEELYEQFPRVFAEEIPLLLNEPRGFAGLTGCLVVPPISREADVAVLFFNHEGTVRFHYGGIVAVITALLECGQLRPRPSNKYKIETVSGEIMVTAMMEKEEVDSVVLESEPCQVIETNLPLAHPNLNTSYSLIQADALYAVFHKRDLSTEIQVEELTPLRKWGKTVSEALGQNTYVKGAILLDDSRLEDGRIKTITFLRDQAILRSPGFGPTMACYTDLLSKNRWSIEHSLINESIFNSKLEVQVAKLTESGYQYRLKSRGFITGIQNFLLDPTDPLAAGFLLK</sequence>
<reference evidence="2 3" key="1">
    <citation type="submission" date="2021-01" db="EMBL/GenBank/DDBJ databases">
        <title>Genomic Encyclopedia of Type Strains, Phase IV (KMG-IV): sequencing the most valuable type-strain genomes for metagenomic binning, comparative biology and taxonomic classification.</title>
        <authorList>
            <person name="Goeker M."/>
        </authorList>
    </citation>
    <scope>NUCLEOTIDE SEQUENCE [LARGE SCALE GENOMIC DNA]</scope>
    <source>
        <strain evidence="2 3">DSM 24834</strain>
    </source>
</reference>
<gene>
    <name evidence="2" type="ORF">JOC86_003937</name>
</gene>
<evidence type="ECO:0000256" key="1">
    <source>
        <dbReference type="ARBA" id="ARBA00007529"/>
    </source>
</evidence>
<dbReference type="PANTHER" id="PTHR33442">
    <property type="entry name" value="TRANS-3-HYDROXY-L-PROLINE DEHYDRATASE"/>
    <property type="match status" value="1"/>
</dbReference>
<protein>
    <submittedName>
        <fullName evidence="2">Proline racemase</fullName>
    </submittedName>
</protein>
<dbReference type="SUPFAM" id="SSF54506">
    <property type="entry name" value="Diaminopimelate epimerase-like"/>
    <property type="match status" value="1"/>
</dbReference>
<dbReference type="Pfam" id="PF05544">
    <property type="entry name" value="Pro_racemase"/>
    <property type="match status" value="1"/>
</dbReference>
<dbReference type="PANTHER" id="PTHR33442:SF1">
    <property type="entry name" value="TRANS-3-HYDROXY-L-PROLINE DEHYDRATASE"/>
    <property type="match status" value="1"/>
</dbReference>
<dbReference type="RefSeq" id="WP_205174540.1">
    <property type="nucleotide sequence ID" value="NZ_JAFBDZ010000004.1"/>
</dbReference>
<dbReference type="Proteomes" id="UP001646157">
    <property type="component" value="Unassembled WGS sequence"/>
</dbReference>
<dbReference type="Gene3D" id="3.10.310.10">
    <property type="entry name" value="Diaminopimelate Epimerase, Chain A, domain 1"/>
    <property type="match status" value="2"/>
</dbReference>
<name>A0ABS2NHM7_9BACI</name>
<keyword evidence="3" id="KW-1185">Reference proteome</keyword>
<dbReference type="InterPro" id="IPR008794">
    <property type="entry name" value="Pro_racemase_fam"/>
</dbReference>
<evidence type="ECO:0000313" key="2">
    <source>
        <dbReference type="EMBL" id="MBM7587364.1"/>
    </source>
</evidence>
<accession>A0ABS2NHM7</accession>
<dbReference type="EMBL" id="JAFBDZ010000004">
    <property type="protein sequence ID" value="MBM7587364.1"/>
    <property type="molecule type" value="Genomic_DNA"/>
</dbReference>
<organism evidence="2 3">
    <name type="scientific">Rossellomorea pakistanensis</name>
    <dbReference type="NCBI Taxonomy" id="992288"/>
    <lineage>
        <taxon>Bacteria</taxon>
        <taxon>Bacillati</taxon>
        <taxon>Bacillota</taxon>
        <taxon>Bacilli</taxon>
        <taxon>Bacillales</taxon>
        <taxon>Bacillaceae</taxon>
        <taxon>Rossellomorea</taxon>
    </lineage>
</organism>
<proteinExistence type="inferred from homology"/>
<evidence type="ECO:0000313" key="3">
    <source>
        <dbReference type="Proteomes" id="UP001646157"/>
    </source>
</evidence>